<feature type="repeat" description="CHCR" evidence="6">
    <location>
        <begin position="1"/>
        <end position="101"/>
    </location>
</feature>
<evidence type="ECO:0000256" key="6">
    <source>
        <dbReference type="PROSITE-ProRule" id="PRU01006"/>
    </source>
</evidence>
<dbReference type="Proteomes" id="UP000075901">
    <property type="component" value="Unassembled WGS sequence"/>
</dbReference>
<dbReference type="GO" id="GO:0006886">
    <property type="term" value="P:intracellular protein transport"/>
    <property type="evidence" value="ECO:0007669"/>
    <property type="project" value="UniProtKB-UniRule"/>
</dbReference>
<dbReference type="InterPro" id="IPR016024">
    <property type="entry name" value="ARM-type_fold"/>
</dbReference>
<proteinExistence type="predicted"/>
<sequence>NCFTRLDRTTQLKEFLKNDQKSNLFDIDVAIKVCRDASYVDEALQLAKAHRKHDACLSILTEDMGQFEEALSYIESLACADAERSIKRYGSVLMSNCPTRTIALLKKLCTEYATNARNSTQGRDALTVADLLSDVNINDDGGHGNPEEFIHLFDDTELLIDFLEHLTRFVPASSQCVYSTLIEHYLYKWRESSAVEEKLLDLLKFNTERYDKNHALAQCRVHEFWPGVMYLYEEDKLYHLIIRHYLRHRQYDELLACCRKLAHNNASLWLLTLNGLKNDAQAPAHLFNQILQVISQKRLQAPLQVLDCLAVDQGPTF</sequence>
<dbReference type="SUPFAM" id="SSF48371">
    <property type="entry name" value="ARM repeat"/>
    <property type="match status" value="1"/>
</dbReference>
<evidence type="ECO:0000256" key="5">
    <source>
        <dbReference type="ARBA" id="ARBA00023136"/>
    </source>
</evidence>
<dbReference type="GO" id="GO:0007032">
    <property type="term" value="P:endosome organization"/>
    <property type="evidence" value="ECO:0007669"/>
    <property type="project" value="TreeGrafter"/>
</dbReference>
<dbReference type="EnsemblMetazoa" id="AMAM020920-RA">
    <property type="protein sequence ID" value="AMAM020920-PA"/>
    <property type="gene ID" value="AMAM020920"/>
</dbReference>
<dbReference type="GO" id="GO:0030897">
    <property type="term" value="C:HOPS complex"/>
    <property type="evidence" value="ECO:0007669"/>
    <property type="project" value="TreeGrafter"/>
</dbReference>
<organism evidence="7 8">
    <name type="scientific">Anopheles maculatus</name>
    <dbReference type="NCBI Taxonomy" id="74869"/>
    <lineage>
        <taxon>Eukaryota</taxon>
        <taxon>Metazoa</taxon>
        <taxon>Ecdysozoa</taxon>
        <taxon>Arthropoda</taxon>
        <taxon>Hexapoda</taxon>
        <taxon>Insecta</taxon>
        <taxon>Pterygota</taxon>
        <taxon>Neoptera</taxon>
        <taxon>Endopterygota</taxon>
        <taxon>Diptera</taxon>
        <taxon>Nematocera</taxon>
        <taxon>Culicoidea</taxon>
        <taxon>Culicidae</taxon>
        <taxon>Anophelinae</taxon>
        <taxon>Anopheles</taxon>
        <taxon>Anopheles maculatus group</taxon>
    </lineage>
</organism>
<dbReference type="GO" id="GO:0048284">
    <property type="term" value="P:organelle fusion"/>
    <property type="evidence" value="ECO:0007669"/>
    <property type="project" value="TreeGrafter"/>
</dbReference>
<evidence type="ECO:0000313" key="7">
    <source>
        <dbReference type="EnsemblMetazoa" id="AMAM020920-PA"/>
    </source>
</evidence>
<evidence type="ECO:0000256" key="1">
    <source>
        <dbReference type="ARBA" id="ARBA00004492"/>
    </source>
</evidence>
<evidence type="ECO:0000256" key="3">
    <source>
        <dbReference type="ARBA" id="ARBA00022771"/>
    </source>
</evidence>
<keyword evidence="8" id="KW-1185">Reference proteome</keyword>
<keyword evidence="2" id="KW-0479">Metal-binding</keyword>
<dbReference type="GO" id="GO:0006904">
    <property type="term" value="P:vesicle docking involved in exocytosis"/>
    <property type="evidence" value="ECO:0007669"/>
    <property type="project" value="TreeGrafter"/>
</dbReference>
<dbReference type="GO" id="GO:0031902">
    <property type="term" value="C:late endosome membrane"/>
    <property type="evidence" value="ECO:0007669"/>
    <property type="project" value="UniProtKB-SubCell"/>
</dbReference>
<dbReference type="PANTHER" id="PTHR23323:SF24">
    <property type="entry name" value="VACUOLAR PROTEIN SORTING-ASSOCIATED PROTEIN 11 HOMOLOG"/>
    <property type="match status" value="1"/>
</dbReference>
<accession>A0A182T710</accession>
<dbReference type="VEuPathDB" id="VectorBase:AMAM020920"/>
<dbReference type="InterPro" id="IPR000547">
    <property type="entry name" value="Clathrin_H-chain/VPS_repeat"/>
</dbReference>
<reference evidence="7" key="2">
    <citation type="submission" date="2020-05" db="UniProtKB">
        <authorList>
            <consortium name="EnsemblMetazoa"/>
        </authorList>
    </citation>
    <scope>IDENTIFICATION</scope>
    <source>
        <strain evidence="7">maculatus3</strain>
    </source>
</reference>
<dbReference type="GO" id="GO:0007033">
    <property type="term" value="P:vacuole organization"/>
    <property type="evidence" value="ECO:0007669"/>
    <property type="project" value="TreeGrafter"/>
</dbReference>
<dbReference type="InterPro" id="IPR057308">
    <property type="entry name" value="CHCR_PEP5_VPS11"/>
</dbReference>
<keyword evidence="4" id="KW-0862">Zinc</keyword>
<dbReference type="PANTHER" id="PTHR23323">
    <property type="entry name" value="VACUOLAR PROTEIN SORTING-ASSOCIATED PROTEIN"/>
    <property type="match status" value="1"/>
</dbReference>
<dbReference type="AlphaFoldDB" id="A0A182T710"/>
<keyword evidence="5" id="KW-0472">Membrane</keyword>
<dbReference type="GO" id="GO:0030674">
    <property type="term" value="F:protein-macromolecule adaptor activity"/>
    <property type="evidence" value="ECO:0007669"/>
    <property type="project" value="TreeGrafter"/>
</dbReference>
<dbReference type="Pfam" id="PF23356">
    <property type="entry name" value="TPR_PEP5_VPS11"/>
    <property type="match status" value="1"/>
</dbReference>
<reference evidence="8" key="1">
    <citation type="submission" date="2013-09" db="EMBL/GenBank/DDBJ databases">
        <title>The Genome Sequence of Anopheles maculatus species B.</title>
        <authorList>
            <consortium name="The Broad Institute Genomics Platform"/>
            <person name="Neafsey D.E."/>
            <person name="Besansky N."/>
            <person name="Howell P."/>
            <person name="Walton C."/>
            <person name="Young S.K."/>
            <person name="Zeng Q."/>
            <person name="Gargeya S."/>
            <person name="Fitzgerald M."/>
            <person name="Haas B."/>
            <person name="Abouelleil A."/>
            <person name="Allen A.W."/>
            <person name="Alvarado L."/>
            <person name="Arachchi H.M."/>
            <person name="Berlin A.M."/>
            <person name="Chapman S.B."/>
            <person name="Gainer-Dewar J."/>
            <person name="Goldberg J."/>
            <person name="Griggs A."/>
            <person name="Gujja S."/>
            <person name="Hansen M."/>
            <person name="Howarth C."/>
            <person name="Imamovic A."/>
            <person name="Ireland A."/>
            <person name="Larimer J."/>
            <person name="McCowan C."/>
            <person name="Murphy C."/>
            <person name="Pearson M."/>
            <person name="Poon T.W."/>
            <person name="Priest M."/>
            <person name="Roberts A."/>
            <person name="Saif S."/>
            <person name="Shea T."/>
            <person name="Sisk P."/>
            <person name="Sykes S."/>
            <person name="Wortman J."/>
            <person name="Nusbaum C."/>
            <person name="Birren B."/>
        </authorList>
    </citation>
    <scope>NUCLEOTIDE SEQUENCE [LARGE SCALE GENOMIC DNA]</scope>
    <source>
        <strain evidence="8">maculatus3</strain>
    </source>
</reference>
<evidence type="ECO:0000313" key="8">
    <source>
        <dbReference type="Proteomes" id="UP000075901"/>
    </source>
</evidence>
<evidence type="ECO:0000256" key="2">
    <source>
        <dbReference type="ARBA" id="ARBA00022723"/>
    </source>
</evidence>
<evidence type="ECO:0000256" key="4">
    <source>
        <dbReference type="ARBA" id="ARBA00022833"/>
    </source>
</evidence>
<evidence type="ECO:0008006" key="9">
    <source>
        <dbReference type="Google" id="ProtNLM"/>
    </source>
</evidence>
<dbReference type="PROSITE" id="PS50236">
    <property type="entry name" value="CHCR"/>
    <property type="match status" value="1"/>
</dbReference>
<dbReference type="GO" id="GO:0008270">
    <property type="term" value="F:zinc ion binding"/>
    <property type="evidence" value="ECO:0007669"/>
    <property type="project" value="UniProtKB-KW"/>
</dbReference>
<comment type="subcellular location">
    <subcellularLocation>
        <location evidence="1">Late endosome membrane</location>
        <topology evidence="1">Peripheral membrane protein</topology>
        <orientation evidence="1">Cytoplasmic side</orientation>
    </subcellularLocation>
</comment>
<name>A0A182T710_9DIPT</name>
<keyword evidence="3" id="KW-0863">Zinc-finger</keyword>
<protein>
    <recommendedName>
        <fullName evidence="9">Vacuolar protein sorting-associated protein 18 homolog</fullName>
    </recommendedName>
</protein>